<keyword evidence="4" id="KW-0833">Ubl conjugation pathway</keyword>
<dbReference type="InterPro" id="IPR019559">
    <property type="entry name" value="Cullin_neddylation_domain"/>
</dbReference>
<dbReference type="InterPro" id="IPR016158">
    <property type="entry name" value="Cullin_homology"/>
</dbReference>
<dbReference type="SUPFAM" id="SSF75632">
    <property type="entry name" value="Cullin homology domain"/>
    <property type="match status" value="1"/>
</dbReference>
<dbReference type="OMA" id="REPNSIC"/>
<evidence type="ECO:0000313" key="9">
    <source>
        <dbReference type="EMBL" id="EHB15399.1"/>
    </source>
</evidence>
<dbReference type="PANTHER" id="PTHR11932">
    <property type="entry name" value="CULLIN"/>
    <property type="match status" value="1"/>
</dbReference>
<dbReference type="GO" id="GO:0031625">
    <property type="term" value="F:ubiquitin protein ligase binding"/>
    <property type="evidence" value="ECO:0007669"/>
    <property type="project" value="InterPro"/>
</dbReference>
<dbReference type="FunFam" id="1.20.1310.10:FF:000022">
    <property type="entry name" value="Cullin-2 isoform 2"/>
    <property type="match status" value="1"/>
</dbReference>
<keyword evidence="3" id="KW-1017">Isopeptide bond</keyword>
<keyword evidence="5" id="KW-0832">Ubl conjugation</keyword>
<dbReference type="InterPro" id="IPR001373">
    <property type="entry name" value="Cullin_N"/>
</dbReference>
<proteinExistence type="inferred from homology"/>
<dbReference type="FunFam" id="1.10.10.10:FF:000014">
    <property type="entry name" value="Cullin 1"/>
    <property type="match status" value="1"/>
</dbReference>
<dbReference type="InterPro" id="IPR036388">
    <property type="entry name" value="WH-like_DNA-bd_sf"/>
</dbReference>
<dbReference type="PROSITE" id="PS50069">
    <property type="entry name" value="CULLIN_2"/>
    <property type="match status" value="1"/>
</dbReference>
<comment type="similarity">
    <text evidence="2 6 7">Belongs to the cullin family.</text>
</comment>
<dbReference type="SUPFAM" id="SSF74788">
    <property type="entry name" value="Cullin repeat-like"/>
    <property type="match status" value="1"/>
</dbReference>
<dbReference type="InParanoid" id="G5C1I8"/>
<evidence type="ECO:0000256" key="3">
    <source>
        <dbReference type="ARBA" id="ARBA00022499"/>
    </source>
</evidence>
<evidence type="ECO:0000256" key="2">
    <source>
        <dbReference type="ARBA" id="ARBA00006019"/>
    </source>
</evidence>
<reference evidence="9 10" key="1">
    <citation type="journal article" date="2011" name="Nature">
        <title>Genome sequencing reveals insights into physiology and longevity of the naked mole rat.</title>
        <authorList>
            <person name="Kim E.B."/>
            <person name="Fang X."/>
            <person name="Fushan A.A."/>
            <person name="Huang Z."/>
            <person name="Lobanov A.V."/>
            <person name="Han L."/>
            <person name="Marino S.M."/>
            <person name="Sun X."/>
            <person name="Turanov A.A."/>
            <person name="Yang P."/>
            <person name="Yim S.H."/>
            <person name="Zhao X."/>
            <person name="Kasaikina M.V."/>
            <person name="Stoletzki N."/>
            <person name="Peng C."/>
            <person name="Polak P."/>
            <person name="Xiong Z."/>
            <person name="Kiezun A."/>
            <person name="Zhu Y."/>
            <person name="Chen Y."/>
            <person name="Kryukov G.V."/>
            <person name="Zhang Q."/>
            <person name="Peshkin L."/>
            <person name="Yang L."/>
            <person name="Bronson R.T."/>
            <person name="Buffenstein R."/>
            <person name="Wang B."/>
            <person name="Han C."/>
            <person name="Li Q."/>
            <person name="Chen L."/>
            <person name="Zhao W."/>
            <person name="Sunyaev S.R."/>
            <person name="Park T.J."/>
            <person name="Zhang G."/>
            <person name="Wang J."/>
            <person name="Gladyshev V.N."/>
        </authorList>
    </citation>
    <scope>NUCLEOTIDE SEQUENCE [LARGE SCALE GENOMIC DNA]</scope>
</reference>
<evidence type="ECO:0000256" key="1">
    <source>
        <dbReference type="ARBA" id="ARBA00004906"/>
    </source>
</evidence>
<dbReference type="SUPFAM" id="SSF46785">
    <property type="entry name" value="Winged helix' DNA-binding domain"/>
    <property type="match status" value="1"/>
</dbReference>
<dbReference type="InterPro" id="IPR036317">
    <property type="entry name" value="Cullin_homology_sf"/>
</dbReference>
<evidence type="ECO:0000256" key="4">
    <source>
        <dbReference type="ARBA" id="ARBA00022786"/>
    </source>
</evidence>
<dbReference type="Proteomes" id="UP000006813">
    <property type="component" value="Unassembled WGS sequence"/>
</dbReference>
<dbReference type="STRING" id="10181.G5C1I8"/>
<evidence type="ECO:0000259" key="8">
    <source>
        <dbReference type="PROSITE" id="PS50069"/>
    </source>
</evidence>
<dbReference type="Pfam" id="PF00888">
    <property type="entry name" value="Cullin"/>
    <property type="match status" value="1"/>
</dbReference>
<dbReference type="EMBL" id="JH172843">
    <property type="protein sequence ID" value="EHB15399.1"/>
    <property type="molecule type" value="Genomic_DNA"/>
</dbReference>
<dbReference type="InterPro" id="IPR016159">
    <property type="entry name" value="Cullin_repeat-like_dom_sf"/>
</dbReference>
<gene>
    <name evidence="9" type="ORF">GW7_18789</name>
</gene>
<sequence length="199" mass="22835">MYVLLHALLTGLSHMIQELQNHIHDEGLKANSSLTQENMPTLFVESVLEVHGKFVQLSNSVLNGDQHFMSALDKALMSVVNYREPKSVSKVPELLAKYYDNLSKKSEKGMTENEVEDKLMSFITVFKYINDTPQEMEQTRSAVDEDGKMYLQVAIVRIMKARKLLQHNALIQEVISQLSVRFNPRISMIKKRIKVLIDK</sequence>
<dbReference type="AlphaFoldDB" id="G5C1I8"/>
<dbReference type="SMART" id="SM00884">
    <property type="entry name" value="Cullin_Nedd8"/>
    <property type="match status" value="1"/>
</dbReference>
<dbReference type="InterPro" id="IPR045093">
    <property type="entry name" value="Cullin"/>
</dbReference>
<dbReference type="Gene3D" id="1.10.10.10">
    <property type="entry name" value="Winged helix-like DNA-binding domain superfamily/Winged helix DNA-binding domain"/>
    <property type="match status" value="1"/>
</dbReference>
<name>G5C1I8_HETGA</name>
<dbReference type="UniPathway" id="UPA00143"/>
<evidence type="ECO:0000256" key="5">
    <source>
        <dbReference type="ARBA" id="ARBA00022843"/>
    </source>
</evidence>
<dbReference type="GO" id="GO:0016567">
    <property type="term" value="P:protein ubiquitination"/>
    <property type="evidence" value="ECO:0007669"/>
    <property type="project" value="UniProtKB-UniPathway"/>
</dbReference>
<dbReference type="Gene3D" id="1.20.1310.10">
    <property type="entry name" value="Cullin Repeats"/>
    <property type="match status" value="2"/>
</dbReference>
<feature type="domain" description="Cullin family profile" evidence="8">
    <location>
        <begin position="90"/>
        <end position="199"/>
    </location>
</feature>
<accession>G5C1I8</accession>
<protein>
    <submittedName>
        <fullName evidence="9">Cullin-2</fullName>
    </submittedName>
</protein>
<comment type="pathway">
    <text evidence="1">Protein modification; protein ubiquitination.</text>
</comment>
<dbReference type="InterPro" id="IPR036390">
    <property type="entry name" value="WH_DNA-bd_sf"/>
</dbReference>
<evidence type="ECO:0000256" key="6">
    <source>
        <dbReference type="PROSITE-ProRule" id="PRU00330"/>
    </source>
</evidence>
<organism evidence="9 10">
    <name type="scientific">Heterocephalus glaber</name>
    <name type="common">Naked mole rat</name>
    <dbReference type="NCBI Taxonomy" id="10181"/>
    <lineage>
        <taxon>Eukaryota</taxon>
        <taxon>Metazoa</taxon>
        <taxon>Chordata</taxon>
        <taxon>Craniata</taxon>
        <taxon>Vertebrata</taxon>
        <taxon>Euteleostomi</taxon>
        <taxon>Mammalia</taxon>
        <taxon>Eutheria</taxon>
        <taxon>Euarchontoglires</taxon>
        <taxon>Glires</taxon>
        <taxon>Rodentia</taxon>
        <taxon>Hystricomorpha</taxon>
        <taxon>Bathyergidae</taxon>
        <taxon>Heterocephalus</taxon>
    </lineage>
</organism>
<evidence type="ECO:0000313" key="10">
    <source>
        <dbReference type="Proteomes" id="UP000006813"/>
    </source>
</evidence>
<evidence type="ECO:0000256" key="7">
    <source>
        <dbReference type="RuleBase" id="RU003829"/>
    </source>
</evidence>
<dbReference type="GO" id="GO:0006511">
    <property type="term" value="P:ubiquitin-dependent protein catabolic process"/>
    <property type="evidence" value="ECO:0007669"/>
    <property type="project" value="InterPro"/>
</dbReference>
<dbReference type="Pfam" id="PF10557">
    <property type="entry name" value="Cullin_Nedd8"/>
    <property type="match status" value="1"/>
</dbReference>